<feature type="transmembrane region" description="Helical" evidence="2">
    <location>
        <begin position="38"/>
        <end position="55"/>
    </location>
</feature>
<evidence type="ECO:0000313" key="5">
    <source>
        <dbReference type="Proteomes" id="UP000276770"/>
    </source>
</evidence>
<feature type="domain" description="Inner membrane protein YgaP-like transmembrane" evidence="3">
    <location>
        <begin position="5"/>
        <end position="64"/>
    </location>
</feature>
<dbReference type="OrthoDB" id="5405951at2"/>
<dbReference type="InterPro" id="IPR021309">
    <property type="entry name" value="YgaP-like_TM"/>
</dbReference>
<gene>
    <name evidence="4" type="ORF">D9X91_21495</name>
</gene>
<feature type="transmembrane region" description="Helical" evidence="2">
    <location>
        <begin position="7"/>
        <end position="26"/>
    </location>
</feature>
<evidence type="ECO:0000313" key="4">
    <source>
        <dbReference type="EMBL" id="RLQ90672.1"/>
    </source>
</evidence>
<name>A0A3L7JQ58_9BACI</name>
<proteinExistence type="predicted"/>
<feature type="compositionally biased region" description="Low complexity" evidence="1">
    <location>
        <begin position="94"/>
        <end position="104"/>
    </location>
</feature>
<keyword evidence="2" id="KW-0812">Transmembrane</keyword>
<dbReference type="RefSeq" id="WP_121682710.1">
    <property type="nucleotide sequence ID" value="NZ_RCVZ01000026.1"/>
</dbReference>
<keyword evidence="2" id="KW-0472">Membrane</keyword>
<comment type="caution">
    <text evidence="4">The sequence shown here is derived from an EMBL/GenBank/DDBJ whole genome shotgun (WGS) entry which is preliminary data.</text>
</comment>
<organism evidence="4 5">
    <name type="scientific">Falsibacillus albus</name>
    <dbReference type="NCBI Taxonomy" id="2478915"/>
    <lineage>
        <taxon>Bacteria</taxon>
        <taxon>Bacillati</taxon>
        <taxon>Bacillota</taxon>
        <taxon>Bacilli</taxon>
        <taxon>Bacillales</taxon>
        <taxon>Bacillaceae</taxon>
        <taxon>Falsibacillus</taxon>
    </lineage>
</organism>
<evidence type="ECO:0000259" key="3">
    <source>
        <dbReference type="Pfam" id="PF11127"/>
    </source>
</evidence>
<feature type="compositionally biased region" description="Low complexity" evidence="1">
    <location>
        <begin position="186"/>
        <end position="201"/>
    </location>
</feature>
<evidence type="ECO:0000256" key="1">
    <source>
        <dbReference type="SAM" id="MobiDB-lite"/>
    </source>
</evidence>
<feature type="compositionally biased region" description="Basic and acidic residues" evidence="1">
    <location>
        <begin position="123"/>
        <end position="138"/>
    </location>
</feature>
<keyword evidence="2" id="KW-1133">Transmembrane helix</keyword>
<dbReference type="Pfam" id="PF11127">
    <property type="entry name" value="YgaP-like_TM"/>
    <property type="match status" value="1"/>
</dbReference>
<dbReference type="Proteomes" id="UP000276770">
    <property type="component" value="Unassembled WGS sequence"/>
</dbReference>
<sequence>MKISPNIGIINALVRITLGLTVLTFSTAKLTRRPWKNSYLLLALLGAMKVGEGILRYCPLTAMMDGGGKMASSMGSFMGMGKNKQEHSHEDSHQQQSTHQEYQQGSANVSPEVKAAMNSFKNELGDDFSHQNQKKESKNSGSQDVKNMMKTFENKQGGNRSENGNNNPDLEAAVEFFENKVDQATSSNHQKQNQSNQQNHH</sequence>
<feature type="region of interest" description="Disordered" evidence="1">
    <location>
        <begin position="123"/>
        <end position="201"/>
    </location>
</feature>
<accession>A0A3L7JQ58</accession>
<protein>
    <submittedName>
        <fullName evidence="4">DUF2892 domain-containing protein</fullName>
    </submittedName>
</protein>
<dbReference type="AlphaFoldDB" id="A0A3L7JQ58"/>
<evidence type="ECO:0000256" key="2">
    <source>
        <dbReference type="SAM" id="Phobius"/>
    </source>
</evidence>
<feature type="compositionally biased region" description="Polar residues" evidence="1">
    <location>
        <begin position="154"/>
        <end position="168"/>
    </location>
</feature>
<keyword evidence="5" id="KW-1185">Reference proteome</keyword>
<feature type="compositionally biased region" description="Basic and acidic residues" evidence="1">
    <location>
        <begin position="83"/>
        <end position="93"/>
    </location>
</feature>
<feature type="region of interest" description="Disordered" evidence="1">
    <location>
        <begin position="74"/>
        <end position="108"/>
    </location>
</feature>
<reference evidence="4 5" key="1">
    <citation type="submission" date="2018-10" db="EMBL/GenBank/DDBJ databases">
        <title>Falsibacillus sp. genome draft.</title>
        <authorList>
            <person name="Shi S."/>
        </authorList>
    </citation>
    <scope>NUCLEOTIDE SEQUENCE [LARGE SCALE GENOMIC DNA]</scope>
    <source>
        <strain evidence="4 5">GY 10110</strain>
    </source>
</reference>
<dbReference type="EMBL" id="RCVZ01000026">
    <property type="protein sequence ID" value="RLQ90672.1"/>
    <property type="molecule type" value="Genomic_DNA"/>
</dbReference>